<organism evidence="3 4">
    <name type="scientific">Populus alba x Populus x berolinensis</name>
    <dbReference type="NCBI Taxonomy" id="444605"/>
    <lineage>
        <taxon>Eukaryota</taxon>
        <taxon>Viridiplantae</taxon>
        <taxon>Streptophyta</taxon>
        <taxon>Embryophyta</taxon>
        <taxon>Tracheophyta</taxon>
        <taxon>Spermatophyta</taxon>
        <taxon>Magnoliopsida</taxon>
        <taxon>eudicotyledons</taxon>
        <taxon>Gunneridae</taxon>
        <taxon>Pentapetalae</taxon>
        <taxon>rosids</taxon>
        <taxon>fabids</taxon>
        <taxon>Malpighiales</taxon>
        <taxon>Salicaceae</taxon>
        <taxon>Saliceae</taxon>
        <taxon>Populus</taxon>
    </lineage>
</organism>
<dbReference type="PANTHER" id="PTHR48040:SF28">
    <property type="entry name" value="ABC TRANSPORTER G FAMILY MEMBER 39-LIKE"/>
    <property type="match status" value="1"/>
</dbReference>
<evidence type="ECO:0000256" key="1">
    <source>
        <dbReference type="SAM" id="Phobius"/>
    </source>
</evidence>
<keyword evidence="1" id="KW-0472">Membrane</keyword>
<name>A0AAD6RVE8_9ROSI</name>
<protein>
    <recommendedName>
        <fullName evidence="2">Plant PDR ABC transporter associated domain-containing protein</fullName>
    </recommendedName>
</protein>
<sequence length="133" mass="15015">MPRWMNINDSDGSTILGTAVLKSFDVYTDKNWYWIGTASILGFAVLFNVLFTFALAYFSPAGKPQAIISEETTIEGTRSTQSLSHSNGNNTSEMAILRTRSPSYPNRVSGNADHLRRQMELLLREEWFFLSLL</sequence>
<evidence type="ECO:0000313" key="4">
    <source>
        <dbReference type="Proteomes" id="UP001164929"/>
    </source>
</evidence>
<proteinExistence type="predicted"/>
<dbReference type="EMBL" id="JAQIZT010000001">
    <property type="protein sequence ID" value="KAJ7015647.1"/>
    <property type="molecule type" value="Genomic_DNA"/>
</dbReference>
<reference evidence="3 4" key="1">
    <citation type="journal article" date="2023" name="Mol. Ecol. Resour.">
        <title>Chromosome-level genome assembly of a triploid poplar Populus alba 'Berolinensis'.</title>
        <authorList>
            <person name="Chen S."/>
            <person name="Yu Y."/>
            <person name="Wang X."/>
            <person name="Wang S."/>
            <person name="Zhang T."/>
            <person name="Zhou Y."/>
            <person name="He R."/>
            <person name="Meng N."/>
            <person name="Wang Y."/>
            <person name="Liu W."/>
            <person name="Liu Z."/>
            <person name="Liu J."/>
            <person name="Guo Q."/>
            <person name="Huang H."/>
            <person name="Sederoff R.R."/>
            <person name="Wang G."/>
            <person name="Qu G."/>
            <person name="Chen S."/>
        </authorList>
    </citation>
    <scope>NUCLEOTIDE SEQUENCE [LARGE SCALE GENOMIC DNA]</scope>
    <source>
        <strain evidence="3">SC-2020</strain>
    </source>
</reference>
<dbReference type="AlphaFoldDB" id="A0AAD6RVE8"/>
<feature type="domain" description="Plant PDR ABC transporter associated" evidence="2">
    <location>
        <begin position="4"/>
        <end position="68"/>
    </location>
</feature>
<dbReference type="Proteomes" id="UP001164929">
    <property type="component" value="Chromosome 1"/>
</dbReference>
<keyword evidence="1" id="KW-0812">Transmembrane</keyword>
<keyword evidence="1" id="KW-1133">Transmembrane helix</keyword>
<dbReference type="InterPro" id="IPR013581">
    <property type="entry name" value="PDR_assoc"/>
</dbReference>
<comment type="caution">
    <text evidence="3">The sequence shown here is derived from an EMBL/GenBank/DDBJ whole genome shotgun (WGS) entry which is preliminary data.</text>
</comment>
<dbReference type="PANTHER" id="PTHR48040">
    <property type="entry name" value="PLEIOTROPIC DRUG RESISTANCE PROTEIN 1-LIKE ISOFORM X1"/>
    <property type="match status" value="1"/>
</dbReference>
<evidence type="ECO:0000313" key="3">
    <source>
        <dbReference type="EMBL" id="KAJ7015647.1"/>
    </source>
</evidence>
<gene>
    <name evidence="3" type="ORF">NC653_004830</name>
</gene>
<evidence type="ECO:0000259" key="2">
    <source>
        <dbReference type="Pfam" id="PF08370"/>
    </source>
</evidence>
<accession>A0AAD6RVE8</accession>
<feature type="transmembrane region" description="Helical" evidence="1">
    <location>
        <begin position="32"/>
        <end position="58"/>
    </location>
</feature>
<keyword evidence="4" id="KW-1185">Reference proteome</keyword>
<dbReference type="Pfam" id="PF08370">
    <property type="entry name" value="PDR_assoc"/>
    <property type="match status" value="1"/>
</dbReference>